<reference evidence="3 4" key="1">
    <citation type="journal article" date="2015" name="Genome Announc.">
        <title>Expanding the biotechnology potential of lactobacilli through comparative genomics of 213 strains and associated genera.</title>
        <authorList>
            <person name="Sun Z."/>
            <person name="Harris H.M."/>
            <person name="McCann A."/>
            <person name="Guo C."/>
            <person name="Argimon S."/>
            <person name="Zhang W."/>
            <person name="Yang X."/>
            <person name="Jeffery I.B."/>
            <person name="Cooney J.C."/>
            <person name="Kagawa T.F."/>
            <person name="Liu W."/>
            <person name="Song Y."/>
            <person name="Salvetti E."/>
            <person name="Wrobel A."/>
            <person name="Rasinkangas P."/>
            <person name="Parkhill J."/>
            <person name="Rea M.C."/>
            <person name="O'Sullivan O."/>
            <person name="Ritari J."/>
            <person name="Douillard F.P."/>
            <person name="Paul Ross R."/>
            <person name="Yang R."/>
            <person name="Briner A.E."/>
            <person name="Felis G.E."/>
            <person name="de Vos W.M."/>
            <person name="Barrangou R."/>
            <person name="Klaenhammer T.R."/>
            <person name="Caufield P.W."/>
            <person name="Cui Y."/>
            <person name="Zhang H."/>
            <person name="O'Toole P.W."/>
        </authorList>
    </citation>
    <scope>NUCLEOTIDE SEQUENCE [LARGE SCALE GENOMIC DNA]</scope>
    <source>
        <strain evidence="3 4">DSM 7090</strain>
    </source>
</reference>
<dbReference type="EMBL" id="JQCP01000001">
    <property type="protein sequence ID" value="KRO03054.1"/>
    <property type="molecule type" value="Genomic_DNA"/>
</dbReference>
<keyword evidence="2" id="KW-0812">Transmembrane</keyword>
<evidence type="ECO:0000256" key="2">
    <source>
        <dbReference type="SAM" id="Phobius"/>
    </source>
</evidence>
<accession>A0ABR5Q1I8</accession>
<evidence type="ECO:0000256" key="1">
    <source>
        <dbReference type="SAM" id="Coils"/>
    </source>
</evidence>
<keyword evidence="2" id="KW-1133">Transmembrane helix</keyword>
<dbReference type="GeneID" id="84904121"/>
<gene>
    <name evidence="3" type="ORF">IV60_GL000232</name>
</gene>
<sequence>MSDDMHTLSKDERAELERLRQEKKLREAQAQAAAERAELEQLRAEQAQAKSIEQERKEAEHIAEVRARGAKLMQPDEDDLRMPIGQKIVIISVVLLAILFFIATFVVH</sequence>
<proteinExistence type="predicted"/>
<comment type="caution">
    <text evidence="3">The sequence shown here is derived from an EMBL/GenBank/DDBJ whole genome shotgun (WGS) entry which is preliminary data.</text>
</comment>
<keyword evidence="4" id="KW-1185">Reference proteome</keyword>
<protein>
    <submittedName>
        <fullName evidence="3">Uncharacterized protein</fullName>
    </submittedName>
</protein>
<keyword evidence="1" id="KW-0175">Coiled coil</keyword>
<feature type="transmembrane region" description="Helical" evidence="2">
    <location>
        <begin position="88"/>
        <end position="107"/>
    </location>
</feature>
<evidence type="ECO:0000313" key="3">
    <source>
        <dbReference type="EMBL" id="KRO03054.1"/>
    </source>
</evidence>
<evidence type="ECO:0000313" key="4">
    <source>
        <dbReference type="Proteomes" id="UP000051927"/>
    </source>
</evidence>
<feature type="coiled-coil region" evidence="1">
    <location>
        <begin position="9"/>
        <end position="62"/>
    </location>
</feature>
<dbReference type="RefSeq" id="WP_003148383.1">
    <property type="nucleotide sequence ID" value="NZ_JABZGV010000002.1"/>
</dbReference>
<organism evidence="3 4">
    <name type="scientific">Lancefieldella rimae</name>
    <dbReference type="NCBI Taxonomy" id="1383"/>
    <lineage>
        <taxon>Bacteria</taxon>
        <taxon>Bacillati</taxon>
        <taxon>Actinomycetota</taxon>
        <taxon>Coriobacteriia</taxon>
        <taxon>Coriobacteriales</taxon>
        <taxon>Atopobiaceae</taxon>
        <taxon>Lancefieldella</taxon>
    </lineage>
</organism>
<name>A0ABR5Q1I8_9ACTN</name>
<keyword evidence="2" id="KW-0472">Membrane</keyword>
<dbReference type="Proteomes" id="UP000051927">
    <property type="component" value="Unassembled WGS sequence"/>
</dbReference>